<dbReference type="Proteomes" id="UP000007266">
    <property type="component" value="Linkage group 2"/>
</dbReference>
<dbReference type="InParanoid" id="A0A139WN14"/>
<dbReference type="EMBL" id="KQ971311">
    <property type="protein sequence ID" value="KYB29419.1"/>
    <property type="molecule type" value="Genomic_DNA"/>
</dbReference>
<protein>
    <submittedName>
        <fullName evidence="1">Uncharacterized protein</fullName>
    </submittedName>
</protein>
<keyword evidence="2" id="KW-1185">Reference proteome</keyword>
<sequence>MHMCIEERSIRKKTSMCQEFLFKQKLENHLEVFSGENMIRFKMLGHFHNILVLSKEWFAIRVMNVFPHFMMVIE</sequence>
<proteinExistence type="predicted"/>
<accession>A0A139WN14</accession>
<reference evidence="1 2" key="1">
    <citation type="journal article" date="2008" name="Nature">
        <title>The genome of the model beetle and pest Tribolium castaneum.</title>
        <authorList>
            <consortium name="Tribolium Genome Sequencing Consortium"/>
            <person name="Richards S."/>
            <person name="Gibbs R.A."/>
            <person name="Weinstock G.M."/>
            <person name="Brown S.J."/>
            <person name="Denell R."/>
            <person name="Beeman R.W."/>
            <person name="Gibbs R."/>
            <person name="Beeman R.W."/>
            <person name="Brown S.J."/>
            <person name="Bucher G."/>
            <person name="Friedrich M."/>
            <person name="Grimmelikhuijzen C.J."/>
            <person name="Klingler M."/>
            <person name="Lorenzen M."/>
            <person name="Richards S."/>
            <person name="Roth S."/>
            <person name="Schroder R."/>
            <person name="Tautz D."/>
            <person name="Zdobnov E.M."/>
            <person name="Muzny D."/>
            <person name="Gibbs R.A."/>
            <person name="Weinstock G.M."/>
            <person name="Attaway T."/>
            <person name="Bell S."/>
            <person name="Buhay C.J."/>
            <person name="Chandrabose M.N."/>
            <person name="Chavez D."/>
            <person name="Clerk-Blankenburg K.P."/>
            <person name="Cree A."/>
            <person name="Dao M."/>
            <person name="Davis C."/>
            <person name="Chacko J."/>
            <person name="Dinh H."/>
            <person name="Dugan-Rocha S."/>
            <person name="Fowler G."/>
            <person name="Garner T.T."/>
            <person name="Garnes J."/>
            <person name="Gnirke A."/>
            <person name="Hawes A."/>
            <person name="Hernandez J."/>
            <person name="Hines S."/>
            <person name="Holder M."/>
            <person name="Hume J."/>
            <person name="Jhangiani S.N."/>
            <person name="Joshi V."/>
            <person name="Khan Z.M."/>
            <person name="Jackson L."/>
            <person name="Kovar C."/>
            <person name="Kowis A."/>
            <person name="Lee S."/>
            <person name="Lewis L.R."/>
            <person name="Margolis J."/>
            <person name="Morgan M."/>
            <person name="Nazareth L.V."/>
            <person name="Nguyen N."/>
            <person name="Okwuonu G."/>
            <person name="Parker D."/>
            <person name="Richards S."/>
            <person name="Ruiz S.J."/>
            <person name="Santibanez J."/>
            <person name="Savard J."/>
            <person name="Scherer S.E."/>
            <person name="Schneider B."/>
            <person name="Sodergren E."/>
            <person name="Tautz D."/>
            <person name="Vattahil S."/>
            <person name="Villasana D."/>
            <person name="White C.S."/>
            <person name="Wright R."/>
            <person name="Park Y."/>
            <person name="Beeman R.W."/>
            <person name="Lord J."/>
            <person name="Oppert B."/>
            <person name="Lorenzen M."/>
            <person name="Brown S."/>
            <person name="Wang L."/>
            <person name="Savard J."/>
            <person name="Tautz D."/>
            <person name="Richards S."/>
            <person name="Weinstock G."/>
            <person name="Gibbs R.A."/>
            <person name="Liu Y."/>
            <person name="Worley K."/>
            <person name="Weinstock G."/>
            <person name="Elsik C.G."/>
            <person name="Reese J.T."/>
            <person name="Elhaik E."/>
            <person name="Landan G."/>
            <person name="Graur D."/>
            <person name="Arensburger P."/>
            <person name="Atkinson P."/>
            <person name="Beeman R.W."/>
            <person name="Beidler J."/>
            <person name="Brown S.J."/>
            <person name="Demuth J.P."/>
            <person name="Drury D.W."/>
            <person name="Du Y.Z."/>
            <person name="Fujiwara H."/>
            <person name="Lorenzen M."/>
            <person name="Maselli V."/>
            <person name="Osanai M."/>
            <person name="Park Y."/>
            <person name="Robertson H.M."/>
            <person name="Tu Z."/>
            <person name="Wang J.J."/>
            <person name="Wang S."/>
            <person name="Richards S."/>
            <person name="Song H."/>
            <person name="Zhang L."/>
            <person name="Sodergren E."/>
            <person name="Werner D."/>
            <person name="Stanke M."/>
            <person name="Morgenstern B."/>
            <person name="Solovyev V."/>
            <person name="Kosarev P."/>
            <person name="Brown G."/>
            <person name="Chen H.C."/>
            <person name="Ermolaeva O."/>
            <person name="Hlavina W."/>
            <person name="Kapustin Y."/>
            <person name="Kiryutin B."/>
            <person name="Kitts P."/>
            <person name="Maglott D."/>
            <person name="Pruitt K."/>
            <person name="Sapojnikov V."/>
            <person name="Souvorov A."/>
            <person name="Mackey A.J."/>
            <person name="Waterhouse R.M."/>
            <person name="Wyder S."/>
            <person name="Zdobnov E.M."/>
            <person name="Zdobnov E.M."/>
            <person name="Wyder S."/>
            <person name="Kriventseva E.V."/>
            <person name="Kadowaki T."/>
            <person name="Bork P."/>
            <person name="Aranda M."/>
            <person name="Bao R."/>
            <person name="Beermann A."/>
            <person name="Berns N."/>
            <person name="Bolognesi R."/>
            <person name="Bonneton F."/>
            <person name="Bopp D."/>
            <person name="Brown S.J."/>
            <person name="Bucher G."/>
            <person name="Butts T."/>
            <person name="Chaumot A."/>
            <person name="Denell R.E."/>
            <person name="Ferrier D.E."/>
            <person name="Friedrich M."/>
            <person name="Gordon C.M."/>
            <person name="Jindra M."/>
            <person name="Klingler M."/>
            <person name="Lan Q."/>
            <person name="Lattorff H.M."/>
            <person name="Laudet V."/>
            <person name="von Levetsow C."/>
            <person name="Liu Z."/>
            <person name="Lutz R."/>
            <person name="Lynch J.A."/>
            <person name="da Fonseca R.N."/>
            <person name="Posnien N."/>
            <person name="Reuter R."/>
            <person name="Roth S."/>
            <person name="Savard J."/>
            <person name="Schinko J.B."/>
            <person name="Schmitt C."/>
            <person name="Schoppmeier M."/>
            <person name="Schroder R."/>
            <person name="Shippy T.D."/>
            <person name="Simonnet F."/>
            <person name="Marques-Souza H."/>
            <person name="Tautz D."/>
            <person name="Tomoyasu Y."/>
            <person name="Trauner J."/>
            <person name="Van der Zee M."/>
            <person name="Vervoort M."/>
            <person name="Wittkopp N."/>
            <person name="Wimmer E.A."/>
            <person name="Yang X."/>
            <person name="Jones A.K."/>
            <person name="Sattelle D.B."/>
            <person name="Ebert P.R."/>
            <person name="Nelson D."/>
            <person name="Scott J.G."/>
            <person name="Beeman R.W."/>
            <person name="Muthukrishnan S."/>
            <person name="Kramer K.J."/>
            <person name="Arakane Y."/>
            <person name="Beeman R.W."/>
            <person name="Zhu Q."/>
            <person name="Hogenkamp D."/>
            <person name="Dixit R."/>
            <person name="Oppert B."/>
            <person name="Jiang H."/>
            <person name="Zou Z."/>
            <person name="Marshall J."/>
            <person name="Elpidina E."/>
            <person name="Vinokurov K."/>
            <person name="Oppert C."/>
            <person name="Zou Z."/>
            <person name="Evans J."/>
            <person name="Lu Z."/>
            <person name="Zhao P."/>
            <person name="Sumathipala N."/>
            <person name="Altincicek B."/>
            <person name="Vilcinskas A."/>
            <person name="Williams M."/>
            <person name="Hultmark D."/>
            <person name="Hetru C."/>
            <person name="Jiang H."/>
            <person name="Grimmelikhuijzen C.J."/>
            <person name="Hauser F."/>
            <person name="Cazzamali G."/>
            <person name="Williamson M."/>
            <person name="Park Y."/>
            <person name="Li B."/>
            <person name="Tanaka Y."/>
            <person name="Predel R."/>
            <person name="Neupert S."/>
            <person name="Schachtner J."/>
            <person name="Verleyen P."/>
            <person name="Raible F."/>
            <person name="Bork P."/>
            <person name="Friedrich M."/>
            <person name="Walden K.K."/>
            <person name="Robertson H.M."/>
            <person name="Angeli S."/>
            <person name="Foret S."/>
            <person name="Bucher G."/>
            <person name="Schuetz S."/>
            <person name="Maleszka R."/>
            <person name="Wimmer E.A."/>
            <person name="Beeman R.W."/>
            <person name="Lorenzen M."/>
            <person name="Tomoyasu Y."/>
            <person name="Miller S.C."/>
            <person name="Grossmann D."/>
            <person name="Bucher G."/>
        </authorList>
    </citation>
    <scope>NUCLEOTIDE SEQUENCE [LARGE SCALE GENOMIC DNA]</scope>
    <source>
        <strain evidence="1 2">Georgia GA2</strain>
    </source>
</reference>
<gene>
    <name evidence="1" type="primary">AUGUSTUS-3.0.2_31962</name>
    <name evidence="1" type="ORF">TcasGA2_TC031962</name>
</gene>
<reference evidence="1 2" key="2">
    <citation type="journal article" date="2010" name="Nucleic Acids Res.">
        <title>BeetleBase in 2010: revisions to provide comprehensive genomic information for Tribolium castaneum.</title>
        <authorList>
            <person name="Kim H.S."/>
            <person name="Murphy T."/>
            <person name="Xia J."/>
            <person name="Caragea D."/>
            <person name="Park Y."/>
            <person name="Beeman R.W."/>
            <person name="Lorenzen M.D."/>
            <person name="Butcher S."/>
            <person name="Manak J.R."/>
            <person name="Brown S.J."/>
        </authorList>
    </citation>
    <scope>GENOME REANNOTATION</scope>
    <source>
        <strain evidence="1 2">Georgia GA2</strain>
    </source>
</reference>
<name>A0A139WN14_TRICA</name>
<organism evidence="1 2">
    <name type="scientific">Tribolium castaneum</name>
    <name type="common">Red flour beetle</name>
    <dbReference type="NCBI Taxonomy" id="7070"/>
    <lineage>
        <taxon>Eukaryota</taxon>
        <taxon>Metazoa</taxon>
        <taxon>Ecdysozoa</taxon>
        <taxon>Arthropoda</taxon>
        <taxon>Hexapoda</taxon>
        <taxon>Insecta</taxon>
        <taxon>Pterygota</taxon>
        <taxon>Neoptera</taxon>
        <taxon>Endopterygota</taxon>
        <taxon>Coleoptera</taxon>
        <taxon>Polyphaga</taxon>
        <taxon>Cucujiformia</taxon>
        <taxon>Tenebrionidae</taxon>
        <taxon>Tenebrionidae incertae sedis</taxon>
        <taxon>Tribolium</taxon>
    </lineage>
</organism>
<evidence type="ECO:0000313" key="1">
    <source>
        <dbReference type="EMBL" id="KYB29419.1"/>
    </source>
</evidence>
<evidence type="ECO:0000313" key="2">
    <source>
        <dbReference type="Proteomes" id="UP000007266"/>
    </source>
</evidence>
<dbReference type="AlphaFoldDB" id="A0A139WN14"/>